<dbReference type="Pfam" id="PF06831">
    <property type="entry name" value="H2TH"/>
    <property type="match status" value="1"/>
</dbReference>
<evidence type="ECO:0000256" key="13">
    <source>
        <dbReference type="ARBA" id="ARBA00023268"/>
    </source>
</evidence>
<dbReference type="GO" id="GO:0034039">
    <property type="term" value="F:8-oxo-7,8-dihydroguanine DNA N-glycosylase activity"/>
    <property type="evidence" value="ECO:0007669"/>
    <property type="project" value="TreeGrafter"/>
</dbReference>
<keyword evidence="7 16" id="KW-0863">Zinc-finger</keyword>
<dbReference type="InterPro" id="IPR010979">
    <property type="entry name" value="Ribosomal_uS13-like_H2TH"/>
</dbReference>
<dbReference type="InterPro" id="IPR000214">
    <property type="entry name" value="Znf_DNA_glyclase/AP_lyase"/>
</dbReference>
<evidence type="ECO:0000313" key="19">
    <source>
        <dbReference type="EMBL" id="CAG7591712.1"/>
    </source>
</evidence>
<dbReference type="PANTHER" id="PTHR22993">
    <property type="entry name" value="FORMAMIDOPYRIMIDINE-DNA GLYCOSYLASE"/>
    <property type="match status" value="1"/>
</dbReference>
<dbReference type="Gene3D" id="3.20.190.10">
    <property type="entry name" value="MutM-like, N-terminal"/>
    <property type="match status" value="1"/>
</dbReference>
<dbReference type="InterPro" id="IPR012319">
    <property type="entry name" value="FPG_cat"/>
</dbReference>
<dbReference type="EMBL" id="CAJVAF010000214">
    <property type="protein sequence ID" value="CAG7591712.1"/>
    <property type="molecule type" value="Genomic_DNA"/>
</dbReference>
<comment type="similarity">
    <text evidence="3">Belongs to the FPG family.</text>
</comment>
<dbReference type="Pfam" id="PF06827">
    <property type="entry name" value="zf-FPG_IleRS"/>
    <property type="match status" value="1"/>
</dbReference>
<keyword evidence="14" id="KW-0326">Glycosidase</keyword>
<dbReference type="SUPFAM" id="SSF46946">
    <property type="entry name" value="S13-like H2TH domain"/>
    <property type="match status" value="1"/>
</dbReference>
<proteinExistence type="inferred from homology"/>
<keyword evidence="13" id="KW-0511">Multifunctional enzyme</keyword>
<evidence type="ECO:0000256" key="1">
    <source>
        <dbReference type="ARBA" id="ARBA00001668"/>
    </source>
</evidence>
<accession>A0A8S4C0T8</accession>
<comment type="catalytic activity">
    <reaction evidence="15">
        <text>2'-deoxyribonucleotide-(2'-deoxyribose 5'-phosphate)-2'-deoxyribonucleotide-DNA = a 3'-end 2'-deoxyribonucleotide-(2,3-dehydro-2,3-deoxyribose 5'-phosphate)-DNA + a 5'-end 5'-phospho-2'-deoxyribonucleoside-DNA + H(+)</text>
        <dbReference type="Rhea" id="RHEA:66592"/>
        <dbReference type="Rhea" id="RHEA-COMP:13180"/>
        <dbReference type="Rhea" id="RHEA-COMP:16897"/>
        <dbReference type="Rhea" id="RHEA-COMP:17067"/>
        <dbReference type="ChEBI" id="CHEBI:15378"/>
        <dbReference type="ChEBI" id="CHEBI:136412"/>
        <dbReference type="ChEBI" id="CHEBI:157695"/>
        <dbReference type="ChEBI" id="CHEBI:167181"/>
        <dbReference type="EC" id="4.2.99.18"/>
    </reaction>
</comment>
<evidence type="ECO:0000256" key="3">
    <source>
        <dbReference type="ARBA" id="ARBA00009409"/>
    </source>
</evidence>
<dbReference type="NCBIfam" id="TIGR00577">
    <property type="entry name" value="fpg"/>
    <property type="match status" value="1"/>
</dbReference>
<dbReference type="Pfam" id="PF01149">
    <property type="entry name" value="Fapy_DNA_glyco"/>
    <property type="match status" value="1"/>
</dbReference>
<dbReference type="GO" id="GO:0003684">
    <property type="term" value="F:damaged DNA binding"/>
    <property type="evidence" value="ECO:0007669"/>
    <property type="project" value="InterPro"/>
</dbReference>
<keyword evidence="12 19" id="KW-0456">Lyase</keyword>
<evidence type="ECO:0000256" key="9">
    <source>
        <dbReference type="ARBA" id="ARBA00022833"/>
    </source>
</evidence>
<evidence type="ECO:0000256" key="4">
    <source>
        <dbReference type="ARBA" id="ARBA00011245"/>
    </source>
</evidence>
<keyword evidence="5" id="KW-0479">Metal-binding</keyword>
<dbReference type="InterPro" id="IPR035937">
    <property type="entry name" value="FPG_N"/>
</dbReference>
<keyword evidence="11" id="KW-0234">DNA repair</keyword>
<keyword evidence="6" id="KW-0227">DNA damage</keyword>
<evidence type="ECO:0000256" key="2">
    <source>
        <dbReference type="ARBA" id="ARBA00001947"/>
    </source>
</evidence>
<evidence type="ECO:0000313" key="20">
    <source>
        <dbReference type="Proteomes" id="UP000837675"/>
    </source>
</evidence>
<evidence type="ECO:0000259" key="18">
    <source>
        <dbReference type="PROSITE" id="PS51068"/>
    </source>
</evidence>
<comment type="cofactor">
    <cofactor evidence="2">
        <name>Zn(2+)</name>
        <dbReference type="ChEBI" id="CHEBI:29105"/>
    </cofactor>
</comment>
<reference evidence="19" key="1">
    <citation type="submission" date="2021-06" db="EMBL/GenBank/DDBJ databases">
        <authorList>
            <person name="Nardi T."/>
            <person name="Nardi T."/>
        </authorList>
    </citation>
    <scope>NUCLEOTIDE SEQUENCE</scope>
</reference>
<protein>
    <submittedName>
        <fullName evidence="19">Bifunctional DNA-formamidopyrimidine glycosylase/DNA-(Apurinic or apyrimidinic site) lyase</fullName>
    </submittedName>
</protein>
<gene>
    <name evidence="19" type="ORF">MHYMCMPASI_00469</name>
</gene>
<dbReference type="NCBIfam" id="NF002211">
    <property type="entry name" value="PRK01103.1"/>
    <property type="match status" value="1"/>
</dbReference>
<dbReference type="Gene3D" id="1.10.8.50">
    <property type="match status" value="1"/>
</dbReference>
<sequence>MPELPEVETIVRSLKNEIIKEKISAVYCSDKKMRVIPAEDFKQRVKGKVIRKVERRAKYILIFLTGNEVLVFHLGMSGRLLLTTKISQEKHNHCIIELTSGQFLTFYDPRRFGLYTTLKQDELAQNKIFSNLGIEPLSNKFTNHYLQQCLKTKKLIKQTIMDSKLIVGVGNIYANEALYMAGILPFRPSNTLTVMECKKLVASIVAVLNKAIELGGSTLRDYRSSNGQIGSFQHKFLVYNRKYCPNCSNLIKNTKIGGRSSYYCDKCQN</sequence>
<dbReference type="Proteomes" id="UP000837675">
    <property type="component" value="Unassembled WGS sequence"/>
</dbReference>
<evidence type="ECO:0000256" key="6">
    <source>
        <dbReference type="ARBA" id="ARBA00022763"/>
    </source>
</evidence>
<comment type="subunit">
    <text evidence="4">Monomer.</text>
</comment>
<feature type="domain" description="FPG-type" evidence="17">
    <location>
        <begin position="237"/>
        <end position="269"/>
    </location>
</feature>
<dbReference type="InterPro" id="IPR010663">
    <property type="entry name" value="Znf_FPG/IleRS"/>
</dbReference>
<evidence type="ECO:0000256" key="14">
    <source>
        <dbReference type="ARBA" id="ARBA00023295"/>
    </source>
</evidence>
<evidence type="ECO:0000256" key="11">
    <source>
        <dbReference type="ARBA" id="ARBA00023204"/>
    </source>
</evidence>
<keyword evidence="20" id="KW-1185">Reference proteome</keyword>
<dbReference type="GO" id="GO:0008270">
    <property type="term" value="F:zinc ion binding"/>
    <property type="evidence" value="ECO:0007669"/>
    <property type="project" value="UniProtKB-KW"/>
</dbReference>
<evidence type="ECO:0000256" key="8">
    <source>
        <dbReference type="ARBA" id="ARBA00022801"/>
    </source>
</evidence>
<evidence type="ECO:0000256" key="5">
    <source>
        <dbReference type="ARBA" id="ARBA00022723"/>
    </source>
</evidence>
<dbReference type="FunFam" id="1.10.8.50:FF:000003">
    <property type="entry name" value="Formamidopyrimidine-DNA glycosylase"/>
    <property type="match status" value="1"/>
</dbReference>
<dbReference type="PANTHER" id="PTHR22993:SF9">
    <property type="entry name" value="FORMAMIDOPYRIMIDINE-DNA GLYCOSYLASE"/>
    <property type="match status" value="1"/>
</dbReference>
<feature type="domain" description="Formamidopyrimidine-DNA glycosylase catalytic" evidence="18">
    <location>
        <begin position="2"/>
        <end position="113"/>
    </location>
</feature>
<dbReference type="PROSITE" id="PS51068">
    <property type="entry name" value="FPG_CAT"/>
    <property type="match status" value="1"/>
</dbReference>
<organism evidence="19 20">
    <name type="scientific">Hyalomma marginatum</name>
    <dbReference type="NCBI Taxonomy" id="34627"/>
    <lineage>
        <taxon>Eukaryota</taxon>
        <taxon>Metazoa</taxon>
        <taxon>Ecdysozoa</taxon>
        <taxon>Arthropoda</taxon>
        <taxon>Chelicerata</taxon>
        <taxon>Arachnida</taxon>
        <taxon>Acari</taxon>
        <taxon>Parasitiformes</taxon>
        <taxon>Ixodida</taxon>
        <taxon>Ixodoidea</taxon>
        <taxon>Ixodidae</taxon>
        <taxon>Hyalomminae</taxon>
        <taxon>Hyalomma</taxon>
    </lineage>
</organism>
<dbReference type="SMART" id="SM00898">
    <property type="entry name" value="Fapy_DNA_glyco"/>
    <property type="match status" value="1"/>
</dbReference>
<comment type="catalytic activity">
    <reaction evidence="1">
        <text>Hydrolysis of DNA containing ring-opened 7-methylguanine residues, releasing 2,6-diamino-4-hydroxy-5-(N-methyl)formamidopyrimidine.</text>
        <dbReference type="EC" id="3.2.2.23"/>
    </reaction>
</comment>
<evidence type="ECO:0000256" key="16">
    <source>
        <dbReference type="PROSITE-ProRule" id="PRU00391"/>
    </source>
</evidence>
<dbReference type="SMART" id="SM01232">
    <property type="entry name" value="H2TH"/>
    <property type="match status" value="1"/>
</dbReference>
<evidence type="ECO:0000259" key="17">
    <source>
        <dbReference type="PROSITE" id="PS51066"/>
    </source>
</evidence>
<evidence type="ECO:0000256" key="15">
    <source>
        <dbReference type="ARBA" id="ARBA00044632"/>
    </source>
</evidence>
<evidence type="ECO:0000256" key="12">
    <source>
        <dbReference type="ARBA" id="ARBA00023239"/>
    </source>
</evidence>
<dbReference type="PROSITE" id="PS01242">
    <property type="entry name" value="ZF_FPG_1"/>
    <property type="match status" value="1"/>
</dbReference>
<keyword evidence="9" id="KW-0862">Zinc</keyword>
<dbReference type="GO" id="GO:0140078">
    <property type="term" value="F:class I DNA-(apurinic or apyrimidinic site) endonuclease activity"/>
    <property type="evidence" value="ECO:0007669"/>
    <property type="project" value="UniProtKB-EC"/>
</dbReference>
<comment type="caution">
    <text evidence="19">The sequence shown here is derived from an EMBL/GenBank/DDBJ whole genome shotgun (WGS) entry which is preliminary data.</text>
</comment>
<dbReference type="PROSITE" id="PS51066">
    <property type="entry name" value="ZF_FPG_2"/>
    <property type="match status" value="1"/>
</dbReference>
<keyword evidence="10" id="KW-0238">DNA-binding</keyword>
<dbReference type="SUPFAM" id="SSF81624">
    <property type="entry name" value="N-terminal domain of MutM-like DNA repair proteins"/>
    <property type="match status" value="1"/>
</dbReference>
<name>A0A8S4C0T8_9ACAR</name>
<keyword evidence="8" id="KW-0378">Hydrolase</keyword>
<dbReference type="SUPFAM" id="SSF57716">
    <property type="entry name" value="Glucocorticoid receptor-like (DNA-binding domain)"/>
    <property type="match status" value="1"/>
</dbReference>
<dbReference type="CDD" id="cd08966">
    <property type="entry name" value="EcFpg-like_N"/>
    <property type="match status" value="1"/>
</dbReference>
<dbReference type="InterPro" id="IPR015886">
    <property type="entry name" value="H2TH_FPG"/>
</dbReference>
<evidence type="ECO:0000256" key="10">
    <source>
        <dbReference type="ARBA" id="ARBA00023125"/>
    </source>
</evidence>
<dbReference type="AlphaFoldDB" id="A0A8S4C0T8"/>
<dbReference type="InterPro" id="IPR015887">
    <property type="entry name" value="DNA_glyclase_Znf_dom_DNA_BS"/>
</dbReference>
<dbReference type="InterPro" id="IPR020629">
    <property type="entry name" value="FPG_Glyclase"/>
</dbReference>
<dbReference type="GO" id="GO:0006284">
    <property type="term" value="P:base-excision repair"/>
    <property type="evidence" value="ECO:0007669"/>
    <property type="project" value="InterPro"/>
</dbReference>
<evidence type="ECO:0000256" key="7">
    <source>
        <dbReference type="ARBA" id="ARBA00022771"/>
    </source>
</evidence>